<sequence length="271" mass="29864">AVGSQKTADDTQIESTDYDWNQPHYFSSDKLEKLGEFTEETAAAIAEKFAELYNSNFNVTVTSTTQHFAQELLEQSQDNKQNNFYLSFGADQDHPCGYLSILSQTAIDLVTQLLGDSESEKDSDKALSELEESLLLDIASATVEALSNSNNSYDFLPGKSIVKGQLPLELQGIEELCKITFSVAKTDSENSSEVHLLILCDKLEAAIGKTAQTSSQFSSEDISKAILEHLHEMPLSVTAQLASTNFIFEQVMNLQSGDILLLDKKIDESIE</sequence>
<evidence type="ECO:0000256" key="3">
    <source>
        <dbReference type="ARBA" id="ARBA00022500"/>
    </source>
</evidence>
<dbReference type="Gene3D" id="3.40.1550.10">
    <property type="entry name" value="CheC-like"/>
    <property type="match status" value="1"/>
</dbReference>
<proteinExistence type="predicted"/>
<evidence type="ECO:0000256" key="1">
    <source>
        <dbReference type="ARBA" id="ARBA00004202"/>
    </source>
</evidence>
<dbReference type="SUPFAM" id="SSF101801">
    <property type="entry name" value="Surface presentation of antigens (SPOA)"/>
    <property type="match status" value="1"/>
</dbReference>
<keyword evidence="3" id="KW-0145">Chemotaxis</keyword>
<reference evidence="7" key="1">
    <citation type="journal article" date="2014" name="Front. Microbiol.">
        <title>High frequency of phylogenetically diverse reductive dehalogenase-homologous genes in deep subseafloor sedimentary metagenomes.</title>
        <authorList>
            <person name="Kawai M."/>
            <person name="Futagami T."/>
            <person name="Toyoda A."/>
            <person name="Takaki Y."/>
            <person name="Nishi S."/>
            <person name="Hori S."/>
            <person name="Arai W."/>
            <person name="Tsubouchi T."/>
            <person name="Morono Y."/>
            <person name="Uchiyama I."/>
            <person name="Ito T."/>
            <person name="Fujiyama A."/>
            <person name="Inagaki F."/>
            <person name="Takami H."/>
        </authorList>
    </citation>
    <scope>NUCLEOTIDE SEQUENCE</scope>
    <source>
        <strain evidence="7">Expedition CK06-06</strain>
    </source>
</reference>
<dbReference type="EMBL" id="BARU01026811">
    <property type="protein sequence ID" value="GAH67095.1"/>
    <property type="molecule type" value="Genomic_DNA"/>
</dbReference>
<evidence type="ECO:0000256" key="4">
    <source>
        <dbReference type="ARBA" id="ARBA00022779"/>
    </source>
</evidence>
<dbReference type="InterPro" id="IPR001543">
    <property type="entry name" value="FliN-like_C"/>
</dbReference>
<protein>
    <recommendedName>
        <fullName evidence="6">Flagellar motor switch protein FliN-like C-terminal domain-containing protein</fullName>
    </recommendedName>
</protein>
<dbReference type="Pfam" id="PF01052">
    <property type="entry name" value="FliMN_C"/>
    <property type="match status" value="1"/>
</dbReference>
<evidence type="ECO:0000313" key="7">
    <source>
        <dbReference type="EMBL" id="GAH67095.1"/>
    </source>
</evidence>
<feature type="non-terminal residue" evidence="7">
    <location>
        <position position="1"/>
    </location>
</feature>
<dbReference type="GO" id="GO:0097588">
    <property type="term" value="P:archaeal or bacterial-type flagellum-dependent cell motility"/>
    <property type="evidence" value="ECO:0007669"/>
    <property type="project" value="UniProtKB-KW"/>
</dbReference>
<dbReference type="InterPro" id="IPR036429">
    <property type="entry name" value="SpoA-like_sf"/>
</dbReference>
<dbReference type="SUPFAM" id="SSF103039">
    <property type="entry name" value="CheC-like"/>
    <property type="match status" value="1"/>
</dbReference>
<dbReference type="AlphaFoldDB" id="X1ICW0"/>
<gene>
    <name evidence="7" type="ORF">S03H2_43025</name>
</gene>
<name>X1ICW0_9ZZZZ</name>
<keyword evidence="2" id="KW-1003">Cell membrane</keyword>
<dbReference type="InterPro" id="IPR028976">
    <property type="entry name" value="CheC-like_sf"/>
</dbReference>
<comment type="caution">
    <text evidence="7">The sequence shown here is derived from an EMBL/GenBank/DDBJ whole genome shotgun (WGS) entry which is preliminary data.</text>
</comment>
<feature type="domain" description="Flagellar motor switch protein FliN-like C-terminal" evidence="6">
    <location>
        <begin position="228"/>
        <end position="270"/>
    </location>
</feature>
<evidence type="ECO:0000256" key="2">
    <source>
        <dbReference type="ARBA" id="ARBA00022475"/>
    </source>
</evidence>
<keyword evidence="4" id="KW-0283">Flagellar rotation</keyword>
<organism evidence="7">
    <name type="scientific">marine sediment metagenome</name>
    <dbReference type="NCBI Taxonomy" id="412755"/>
    <lineage>
        <taxon>unclassified sequences</taxon>
        <taxon>metagenomes</taxon>
        <taxon>ecological metagenomes</taxon>
    </lineage>
</organism>
<keyword evidence="5" id="KW-0472">Membrane</keyword>
<comment type="subcellular location">
    <subcellularLocation>
        <location evidence="1">Cell membrane</location>
        <topology evidence="1">Peripheral membrane protein</topology>
    </subcellularLocation>
</comment>
<accession>X1ICW0</accession>
<dbReference type="GO" id="GO:0005886">
    <property type="term" value="C:plasma membrane"/>
    <property type="evidence" value="ECO:0007669"/>
    <property type="project" value="UniProtKB-SubCell"/>
</dbReference>
<dbReference type="Gene3D" id="2.30.330.10">
    <property type="entry name" value="SpoA-like"/>
    <property type="match status" value="1"/>
</dbReference>
<dbReference type="GO" id="GO:0006935">
    <property type="term" value="P:chemotaxis"/>
    <property type="evidence" value="ECO:0007669"/>
    <property type="project" value="UniProtKB-KW"/>
</dbReference>
<evidence type="ECO:0000259" key="6">
    <source>
        <dbReference type="Pfam" id="PF01052"/>
    </source>
</evidence>
<evidence type="ECO:0000256" key="5">
    <source>
        <dbReference type="ARBA" id="ARBA00023136"/>
    </source>
</evidence>
<feature type="non-terminal residue" evidence="7">
    <location>
        <position position="271"/>
    </location>
</feature>